<feature type="domain" description="Interleukin-1 propeptide" evidence="13">
    <location>
        <begin position="31"/>
        <end position="135"/>
    </location>
</feature>
<dbReference type="OMA" id="QKCLVMS"/>
<comment type="miscellaneous">
    <text evidence="12">IL1B production occurs in 2 steps, each being controlled by different stimuli. First, inflammatory signals, such as LPS, stimulate the synthesis and promote the accumulation of cytosolic stores of pro-IL1B (priming). Then additional signals are required for inflammasome assembly, leading to CASP1 activation, pro-IL1B processing and eventually secretion of the active cytokine. IL1B processing and secretion are temporarily associated.</text>
</comment>
<comment type="subunit">
    <text evidence="12">Monomer. Interacts with MEFV.</text>
</comment>
<dbReference type="GeneID" id="114042551"/>
<dbReference type="InterPro" id="IPR000975">
    <property type="entry name" value="IL-1_fam"/>
</dbReference>
<dbReference type="PRINTS" id="PR01359">
    <property type="entry name" value="INTRLEUKIN1B"/>
</dbReference>
<dbReference type="GO" id="GO:0005149">
    <property type="term" value="F:interleukin-1 receptor binding"/>
    <property type="evidence" value="ECO:0007669"/>
    <property type="project" value="UniProtKB-UniRule"/>
</dbReference>
<dbReference type="GO" id="GO:0033092">
    <property type="term" value="P:positive regulation of immature T cell proliferation in thymus"/>
    <property type="evidence" value="ECO:0007669"/>
    <property type="project" value="TreeGrafter"/>
</dbReference>
<evidence type="ECO:0000256" key="2">
    <source>
        <dbReference type="ARBA" id="ARBA00004550"/>
    </source>
</evidence>
<evidence type="ECO:0000256" key="5">
    <source>
        <dbReference type="ARBA" id="ARBA00022514"/>
    </source>
</evidence>
<name>A0A4X2KHF0_VOMUR</name>
<dbReference type="PRINTS" id="PR00264">
    <property type="entry name" value="INTERLEUKIN1"/>
</dbReference>
<sequence>MAAERSFLRLTAETDGRLLSLLPAKEYKVIMAMVPEITCEEVDFYRDNDESQFYEADGPNQKKGYFQYPDLCSKESPLEEDVIQLKFTSLPHQFHQTVMVVVAIEKMRHLNGFCSQLFQDNDLNIFTSIFQEEPVTVKSCDIYESDSTFQFISSQDCTIQDINQKCLALSKTSELQALHLNGRNISQQVIFSMKYLLGEIGSQKTYVVLCIKKNNLYLSCVRRGEKPILQLEQITNFPSTNVEKRFIFNKIEINNTTEFESAEYPNWYISTSQLDDQPVFLGNIRGGKDITDFILDDLS</sequence>
<evidence type="ECO:0000256" key="7">
    <source>
        <dbReference type="ARBA" id="ARBA00022620"/>
    </source>
</evidence>
<reference evidence="15" key="1">
    <citation type="submission" date="2018-12" db="EMBL/GenBank/DDBJ databases">
        <authorList>
            <person name="Yazar S."/>
        </authorList>
    </citation>
    <scope>NUCLEOTIDE SEQUENCE [LARGE SCALE GENOMIC DNA]</scope>
</reference>
<dbReference type="PANTHER" id="PTHR10078">
    <property type="entry name" value="INTERLEUKIN-1 FAMILY MEMBER"/>
    <property type="match status" value="1"/>
</dbReference>
<organism evidence="14 15">
    <name type="scientific">Vombatus ursinus</name>
    <name type="common">Common wombat</name>
    <dbReference type="NCBI Taxonomy" id="29139"/>
    <lineage>
        <taxon>Eukaryota</taxon>
        <taxon>Metazoa</taxon>
        <taxon>Chordata</taxon>
        <taxon>Craniata</taxon>
        <taxon>Vertebrata</taxon>
        <taxon>Euteleostomi</taxon>
        <taxon>Mammalia</taxon>
        <taxon>Metatheria</taxon>
        <taxon>Diprotodontia</taxon>
        <taxon>Vombatidae</taxon>
        <taxon>Vombatus</taxon>
    </lineage>
</organism>
<evidence type="ECO:0000259" key="13">
    <source>
        <dbReference type="Pfam" id="PF02394"/>
    </source>
</evidence>
<dbReference type="Gene3D" id="2.80.10.50">
    <property type="match status" value="1"/>
</dbReference>
<dbReference type="GO" id="GO:0005829">
    <property type="term" value="C:cytosol"/>
    <property type="evidence" value="ECO:0007669"/>
    <property type="project" value="UniProtKB-SubCell"/>
</dbReference>
<dbReference type="PANTHER" id="PTHR10078:SF30">
    <property type="entry name" value="INTERLEUKIN-1 BETA"/>
    <property type="match status" value="1"/>
</dbReference>
<dbReference type="Ensembl" id="ENSVURT00010012910.1">
    <property type="protein sequence ID" value="ENSVURP00010011369.1"/>
    <property type="gene ID" value="ENSVURG00010008784.1"/>
</dbReference>
<reference evidence="14" key="2">
    <citation type="submission" date="2025-08" db="UniProtKB">
        <authorList>
            <consortium name="Ensembl"/>
        </authorList>
    </citation>
    <scope>IDENTIFICATION</scope>
</reference>
<keyword evidence="6 11" id="KW-0964">Secreted</keyword>
<evidence type="ECO:0000256" key="4">
    <source>
        <dbReference type="ARBA" id="ARBA00022490"/>
    </source>
</evidence>
<comment type="function">
    <text evidence="12">Potent pro-inflammatory cytokine. Initially discovered as the major endogenous pyrogen, induces prostaglandin synthesis, neutrophil influx and activation, T-cell activation and cytokine production, B-cell activation and antibody production, and fibroblast proliferation and collagen production. Promotes Th17 differentiation of T-cells. Synergizes with IL12/interleukin-12 to induce IFNG synthesis from T-helper 1 (Th1) cells. Plays a role in angiogenesis by inducing VEGF production synergistically with TNF and IL6. Involved in transduction of inflammation downstream of pyroptosis: its mature form is specifically released in the extracellular milieu by passing through the gasdermin-D (GSDMD) pore.</text>
</comment>
<dbReference type="OrthoDB" id="9449069at2759"/>
<evidence type="ECO:0000256" key="6">
    <source>
        <dbReference type="ARBA" id="ARBA00022525"/>
    </source>
</evidence>
<comment type="similarity">
    <text evidence="3 11">Belongs to the IL-1 family.</text>
</comment>
<dbReference type="FunFam" id="2.80.10.50:FF:000027">
    <property type="entry name" value="Interleukin-1 beta"/>
    <property type="match status" value="1"/>
</dbReference>
<dbReference type="AlphaFoldDB" id="A0A4X2KHF0"/>
<evidence type="ECO:0000313" key="14">
    <source>
        <dbReference type="Ensembl" id="ENSVURP00010011369.1"/>
    </source>
</evidence>
<dbReference type="Pfam" id="PF00340">
    <property type="entry name" value="IL1"/>
    <property type="match status" value="1"/>
</dbReference>
<keyword evidence="9 12" id="KW-0458">Lysosome</keyword>
<protein>
    <recommendedName>
        <fullName evidence="11 12">Multifunctional fusion protein</fullName>
    </recommendedName>
    <domain>
        <recommendedName>
            <fullName evidence="11">Interleukin-1</fullName>
        </recommendedName>
    </domain>
    <domain>
        <recommendedName>
            <fullName evidence="12">Interleukin-1 beta</fullName>
        </recommendedName>
    </domain>
</protein>
<evidence type="ECO:0000256" key="3">
    <source>
        <dbReference type="ARBA" id="ARBA00010448"/>
    </source>
</evidence>
<dbReference type="GO" id="GO:0005615">
    <property type="term" value="C:extracellular space"/>
    <property type="evidence" value="ECO:0007669"/>
    <property type="project" value="UniProtKB-KW"/>
</dbReference>
<dbReference type="InterPro" id="IPR020877">
    <property type="entry name" value="IL-1_CS"/>
</dbReference>
<dbReference type="RefSeq" id="XP_027717039.1">
    <property type="nucleotide sequence ID" value="XM_027861238.1"/>
</dbReference>
<evidence type="ECO:0000256" key="9">
    <source>
        <dbReference type="ARBA" id="ARBA00023228"/>
    </source>
</evidence>
<dbReference type="SMART" id="SM00125">
    <property type="entry name" value="IL1"/>
    <property type="match status" value="1"/>
</dbReference>
<evidence type="ECO:0000256" key="11">
    <source>
        <dbReference type="RuleBase" id="RU003753"/>
    </source>
</evidence>
<keyword evidence="15" id="KW-1185">Reference proteome</keyword>
<evidence type="ECO:0000313" key="15">
    <source>
        <dbReference type="Proteomes" id="UP000314987"/>
    </source>
</evidence>
<dbReference type="STRING" id="29139.ENSVURP00010011369"/>
<dbReference type="CDD" id="cd23296">
    <property type="entry name" value="beta-trefoil_IL1B"/>
    <property type="match status" value="1"/>
</dbReference>
<dbReference type="InterPro" id="IPR003502">
    <property type="entry name" value="IL-1_propep"/>
</dbReference>
<dbReference type="GO" id="GO:0010628">
    <property type="term" value="P:positive regulation of gene expression"/>
    <property type="evidence" value="ECO:0007669"/>
    <property type="project" value="TreeGrafter"/>
</dbReference>
<dbReference type="Pfam" id="PF02394">
    <property type="entry name" value="IL1_propep"/>
    <property type="match status" value="1"/>
</dbReference>
<gene>
    <name evidence="12 14" type="primary">IL1B</name>
</gene>
<keyword evidence="5 11" id="KW-0202">Cytokine</keyword>
<dbReference type="SUPFAM" id="SSF50353">
    <property type="entry name" value="Cytokine"/>
    <property type="match status" value="1"/>
</dbReference>
<dbReference type="GO" id="GO:0001660">
    <property type="term" value="P:fever generation"/>
    <property type="evidence" value="ECO:0007669"/>
    <property type="project" value="UniProtKB-UniRule"/>
</dbReference>
<evidence type="ECO:0000256" key="8">
    <source>
        <dbReference type="ARBA" id="ARBA00023198"/>
    </source>
</evidence>
<dbReference type="GO" id="GO:0071222">
    <property type="term" value="P:cellular response to lipopolysaccharide"/>
    <property type="evidence" value="ECO:0007669"/>
    <property type="project" value="TreeGrafter"/>
</dbReference>
<evidence type="ECO:0000256" key="10">
    <source>
        <dbReference type="ARBA" id="ARBA00023246"/>
    </source>
</evidence>
<keyword evidence="10 11" id="KW-0497">Mitogen</keyword>
<dbReference type="GO" id="GO:0005125">
    <property type="term" value="F:cytokine activity"/>
    <property type="evidence" value="ECO:0007669"/>
    <property type="project" value="UniProtKB-UniRule"/>
</dbReference>
<dbReference type="PRINTS" id="PR01357">
    <property type="entry name" value="INTRLEUKN1AB"/>
</dbReference>
<dbReference type="CTD" id="3553"/>
<evidence type="ECO:0000256" key="12">
    <source>
        <dbReference type="RuleBase" id="RU364119"/>
    </source>
</evidence>
<accession>A0A4X2KHF0</accession>
<dbReference type="PROSITE" id="PS00253">
    <property type="entry name" value="INTERLEUKIN_1"/>
    <property type="match status" value="1"/>
</dbReference>
<dbReference type="Proteomes" id="UP000314987">
    <property type="component" value="Unassembled WGS sequence"/>
</dbReference>
<dbReference type="GO" id="GO:0005764">
    <property type="term" value="C:lysosome"/>
    <property type="evidence" value="ECO:0007669"/>
    <property type="project" value="UniProtKB-SubCell"/>
</dbReference>
<proteinExistence type="inferred from homology"/>
<evidence type="ECO:0000256" key="1">
    <source>
        <dbReference type="ARBA" id="ARBA00004371"/>
    </source>
</evidence>
<comment type="subcellular location">
    <subcellularLocation>
        <location evidence="12">Cytoplasm</location>
        <location evidence="12">Cytosol</location>
    </subcellularLocation>
    <subcellularLocation>
        <location evidence="12">Secreted</location>
    </subcellularLocation>
    <subcellularLocation>
        <location evidence="1 12">Lysosome</location>
    </subcellularLocation>
    <subcellularLocation>
        <location evidence="2 12">Secreted</location>
        <location evidence="2 12">Extracellular exosome</location>
    </subcellularLocation>
    <text evidence="12">The precursor is cytosolic. In response to inflammasome-activating signals, such as ATP for NLRP3 inflammasome or bacterial flagellin for NLRC4 inflammasome, cleaved and secreted. Mature form is secreted and released in the extracellular milieu by passing through the gasdermin-D (GSDMD) pore. In contrast, the precursor form is not released, due to the presence of an acidic region that is proteolytically removed by CASP1 during maturation. The secretion is dependent on protein unfolding and facilitated by the cargo receptor TMED10.</text>
</comment>
<keyword evidence="7 11" id="KW-0666">Pyrogen</keyword>
<dbReference type="GeneTree" id="ENSGT00950000182943"/>
<dbReference type="GO" id="GO:0051781">
    <property type="term" value="P:positive regulation of cell division"/>
    <property type="evidence" value="ECO:0007669"/>
    <property type="project" value="UniProtKB-KW"/>
</dbReference>
<dbReference type="GO" id="GO:0019221">
    <property type="term" value="P:cytokine-mediated signaling pathway"/>
    <property type="evidence" value="ECO:0007669"/>
    <property type="project" value="TreeGrafter"/>
</dbReference>
<dbReference type="InterPro" id="IPR008996">
    <property type="entry name" value="IL1/FGF"/>
</dbReference>
<dbReference type="GO" id="GO:0006955">
    <property type="term" value="P:immune response"/>
    <property type="evidence" value="ECO:0007669"/>
    <property type="project" value="InterPro"/>
</dbReference>
<keyword evidence="8 11" id="KW-0395">Inflammatory response</keyword>
<keyword evidence="4 12" id="KW-0963">Cytoplasm</keyword>
<reference evidence="14" key="3">
    <citation type="submission" date="2025-09" db="UniProtKB">
        <authorList>
            <consortium name="Ensembl"/>
        </authorList>
    </citation>
    <scope>IDENTIFICATION</scope>
</reference>